<sequence length="231" mass="26765">MLSYQQKQLLLFEKLEKQFKQAQTPTTLVIPSSNYVNDKRICLTCVVFIPENLQRLILKEIIKPLKNADPSQYYYLPQSLHLTIQNIRTINLPPLFIDDDIEKVKTVFAQIIPKYQAFEFNLEGLFELPTGISIRGFTSEVLGHLVMELRDNLKRVGFADNKTYSSEIVFGNISVCRYYFKKPNLAFFRKVKELKKIKVGKMKIEAVSLITANCVCHPNLTKILKEYNLLP</sequence>
<organism evidence="1 2">
    <name type="scientific">Candidatus Curtissbacteria bacterium RIFOXYA1_FULL_41_14</name>
    <dbReference type="NCBI Taxonomy" id="1797737"/>
    <lineage>
        <taxon>Bacteria</taxon>
        <taxon>Candidatus Curtissiibacteriota</taxon>
    </lineage>
</organism>
<evidence type="ECO:0008006" key="3">
    <source>
        <dbReference type="Google" id="ProtNLM"/>
    </source>
</evidence>
<comment type="caution">
    <text evidence="1">The sequence shown here is derived from an EMBL/GenBank/DDBJ whole genome shotgun (WGS) entry which is preliminary data.</text>
</comment>
<dbReference type="STRING" id="1797737.A2196_02320"/>
<protein>
    <recommendedName>
        <fullName evidence="3">2'-5' RNA ligase</fullName>
    </recommendedName>
</protein>
<gene>
    <name evidence="1" type="ORF">A2196_02320</name>
</gene>
<name>A0A1F5HC58_9BACT</name>
<reference evidence="1 2" key="1">
    <citation type="journal article" date="2016" name="Nat. Commun.">
        <title>Thousands of microbial genomes shed light on interconnected biogeochemical processes in an aquifer system.</title>
        <authorList>
            <person name="Anantharaman K."/>
            <person name="Brown C.T."/>
            <person name="Hug L.A."/>
            <person name="Sharon I."/>
            <person name="Castelle C.J."/>
            <person name="Probst A.J."/>
            <person name="Thomas B.C."/>
            <person name="Singh A."/>
            <person name="Wilkins M.J."/>
            <person name="Karaoz U."/>
            <person name="Brodie E.L."/>
            <person name="Williams K.H."/>
            <person name="Hubbard S.S."/>
            <person name="Banfield J.F."/>
        </authorList>
    </citation>
    <scope>NUCLEOTIDE SEQUENCE [LARGE SCALE GENOMIC DNA]</scope>
</reference>
<evidence type="ECO:0000313" key="1">
    <source>
        <dbReference type="EMBL" id="OGE01698.1"/>
    </source>
</evidence>
<dbReference type="EMBL" id="MFCA01000025">
    <property type="protein sequence ID" value="OGE01698.1"/>
    <property type="molecule type" value="Genomic_DNA"/>
</dbReference>
<dbReference type="Proteomes" id="UP000176751">
    <property type="component" value="Unassembled WGS sequence"/>
</dbReference>
<dbReference type="AlphaFoldDB" id="A0A1F5HC58"/>
<evidence type="ECO:0000313" key="2">
    <source>
        <dbReference type="Proteomes" id="UP000176751"/>
    </source>
</evidence>
<proteinExistence type="predicted"/>
<dbReference type="Gene3D" id="3.90.1140.10">
    <property type="entry name" value="Cyclic phosphodiesterase"/>
    <property type="match status" value="1"/>
</dbReference>
<accession>A0A1F5HC58</accession>